<dbReference type="GO" id="GO:0043590">
    <property type="term" value="C:bacterial nucleoid"/>
    <property type="evidence" value="ECO:0007669"/>
    <property type="project" value="TreeGrafter"/>
</dbReference>
<dbReference type="NCBIfam" id="TIGR00634">
    <property type="entry name" value="recN"/>
    <property type="match status" value="1"/>
</dbReference>
<organism evidence="12 13">
    <name type="scientific">Undibacterium piscinae</name>
    <dbReference type="NCBI Taxonomy" id="2495591"/>
    <lineage>
        <taxon>Bacteria</taxon>
        <taxon>Pseudomonadati</taxon>
        <taxon>Pseudomonadota</taxon>
        <taxon>Betaproteobacteria</taxon>
        <taxon>Burkholderiales</taxon>
        <taxon>Oxalobacteraceae</taxon>
        <taxon>Undibacterium</taxon>
    </lineage>
</organism>
<reference evidence="12 13" key="1">
    <citation type="journal article" date="2019" name="Int. J. Syst. Evol. Microbiol.">
        <title>Undibacterium piscinae sp. nov., isolated from Korean shiner intestine.</title>
        <authorList>
            <person name="Lee S.Y."/>
            <person name="Kang W."/>
            <person name="Kim P.S."/>
            <person name="Kim H.S."/>
            <person name="Sung H."/>
            <person name="Shin N.R."/>
            <person name="Whon T.W."/>
            <person name="Yun J.H."/>
            <person name="Lee J.Y."/>
            <person name="Lee J.Y."/>
            <person name="Jung M.J."/>
            <person name="Jeong Y.S."/>
            <person name="Tak E.J."/>
            <person name="Han J.E."/>
            <person name="Hyun D.W."/>
            <person name="Kang M.S."/>
            <person name="Lee K.E."/>
            <person name="Lee B.H."/>
            <person name="Bae J.W."/>
        </authorList>
    </citation>
    <scope>NUCLEOTIDE SEQUENCE [LARGE SCALE GENOMIC DNA]</scope>
    <source>
        <strain evidence="12 13">S11R28</strain>
    </source>
</reference>
<dbReference type="Proteomes" id="UP000274350">
    <property type="component" value="Chromosome"/>
</dbReference>
<dbReference type="PANTHER" id="PTHR11059">
    <property type="entry name" value="DNA REPAIR PROTEIN RECN"/>
    <property type="match status" value="1"/>
</dbReference>
<keyword evidence="7 9" id="KW-0234">DNA repair</keyword>
<comment type="similarity">
    <text evidence="2 9">Belongs to the RecN family.</text>
</comment>
<feature type="domain" description="RecF/RecN/SMC N-terminal" evidence="11">
    <location>
        <begin position="2"/>
        <end position="506"/>
    </location>
</feature>
<comment type="function">
    <text evidence="1 9">May be involved in recombinational repair of damaged DNA.</text>
</comment>
<evidence type="ECO:0000313" key="13">
    <source>
        <dbReference type="Proteomes" id="UP000274350"/>
    </source>
</evidence>
<dbReference type="Gene3D" id="3.40.50.300">
    <property type="entry name" value="P-loop containing nucleotide triphosphate hydrolases"/>
    <property type="match status" value="2"/>
</dbReference>
<accession>A0A6M4A7V1</accession>
<proteinExistence type="inferred from homology"/>
<evidence type="ECO:0000256" key="1">
    <source>
        <dbReference type="ARBA" id="ARBA00003618"/>
    </source>
</evidence>
<evidence type="ECO:0000256" key="4">
    <source>
        <dbReference type="ARBA" id="ARBA00022741"/>
    </source>
</evidence>
<dbReference type="InterPro" id="IPR003395">
    <property type="entry name" value="RecF/RecN/SMC_N"/>
</dbReference>
<sequence length="548" mass="59452">MLRTLAIRDFVIVDAIELEFSNGFTVFTGETGAGKSILIDALALALGGRGDASMVREGAAKADICAAFSVDDQAAAWLEKNDFSDPEQELLLRRVIDNAGRSKAYINGSSATASQLRELGDLLVDIHGQHAHQSLLKADAQRDLLDMQGGLQPQVLEVSAQFRQWRTLSKQREQFESNAKNLLLEKERLEWQVGELEKLQVKPGEWEAISHEHSRLAHAASLLEGAQEASDLISESEHPMLSQLTSLHQKLIKLQAFDPALTPVIDALDSARINLQESAYALNDYLGRVELDPVRLREVDARVEVLHSTARRFHVAPELLHQEYATLSTQLQQLTGVSDIAALKLQEDQAQQNYLAIAKKLSQARAVVAQTLAKSVTSAMQELSMTGGSFAIALTPGEASATGIEQIEFLVAGHAGVQARPLAKVASGGELARISLAISVITSCATATPTLIFDEVDSGIGGGVAEVVGRLLKRLGQDRQVLCVTHLPQVASQANHHFEVSKASDESKTVSHIAKLDNKQRVEEIARMLGGIEITPTTRKHARELLAS</sequence>
<evidence type="ECO:0000256" key="8">
    <source>
        <dbReference type="ARBA" id="ARBA00033408"/>
    </source>
</evidence>
<dbReference type="EMBL" id="CP051152">
    <property type="protein sequence ID" value="QJQ07253.1"/>
    <property type="molecule type" value="Genomic_DNA"/>
</dbReference>
<evidence type="ECO:0000256" key="9">
    <source>
        <dbReference type="PIRNR" id="PIRNR003128"/>
    </source>
</evidence>
<dbReference type="GO" id="GO:0005524">
    <property type="term" value="F:ATP binding"/>
    <property type="evidence" value="ECO:0007669"/>
    <property type="project" value="UniProtKB-KW"/>
</dbReference>
<evidence type="ECO:0000259" key="11">
    <source>
        <dbReference type="Pfam" id="PF02463"/>
    </source>
</evidence>
<dbReference type="KEGG" id="upi:EJG51_017120"/>
<keyword evidence="5 9" id="KW-0227">DNA damage</keyword>
<dbReference type="GO" id="GO:0006281">
    <property type="term" value="P:DNA repair"/>
    <property type="evidence" value="ECO:0007669"/>
    <property type="project" value="UniProtKB-KW"/>
</dbReference>
<protein>
    <recommendedName>
        <fullName evidence="3 9">DNA repair protein RecN</fullName>
    </recommendedName>
    <alternativeName>
        <fullName evidence="8 9">Recombination protein N</fullName>
    </alternativeName>
</protein>
<evidence type="ECO:0000256" key="3">
    <source>
        <dbReference type="ARBA" id="ARBA00021315"/>
    </source>
</evidence>
<evidence type="ECO:0000256" key="10">
    <source>
        <dbReference type="SAM" id="Coils"/>
    </source>
</evidence>
<dbReference type="NCBIfam" id="NF008121">
    <property type="entry name" value="PRK10869.1"/>
    <property type="match status" value="1"/>
</dbReference>
<dbReference type="Pfam" id="PF02463">
    <property type="entry name" value="SMC_N"/>
    <property type="match status" value="1"/>
</dbReference>
<dbReference type="FunFam" id="3.40.50.300:FF:000319">
    <property type="entry name" value="DNA repair protein RecN"/>
    <property type="match status" value="1"/>
</dbReference>
<dbReference type="AlphaFoldDB" id="A0A6M4A7V1"/>
<evidence type="ECO:0000256" key="7">
    <source>
        <dbReference type="ARBA" id="ARBA00023204"/>
    </source>
</evidence>
<evidence type="ECO:0000256" key="6">
    <source>
        <dbReference type="ARBA" id="ARBA00022840"/>
    </source>
</evidence>
<evidence type="ECO:0000256" key="5">
    <source>
        <dbReference type="ARBA" id="ARBA00022763"/>
    </source>
</evidence>
<dbReference type="InterPro" id="IPR027417">
    <property type="entry name" value="P-loop_NTPase"/>
</dbReference>
<keyword evidence="13" id="KW-1185">Reference proteome</keyword>
<dbReference type="FunFam" id="3.40.50.300:FF:000356">
    <property type="entry name" value="DNA repair protein RecN"/>
    <property type="match status" value="1"/>
</dbReference>
<dbReference type="PANTHER" id="PTHR11059:SF0">
    <property type="entry name" value="DNA REPAIR PROTEIN RECN"/>
    <property type="match status" value="1"/>
</dbReference>
<dbReference type="CDD" id="cd03241">
    <property type="entry name" value="ABC_RecN"/>
    <property type="match status" value="2"/>
</dbReference>
<keyword evidence="10" id="KW-0175">Coiled coil</keyword>
<dbReference type="GO" id="GO:0006310">
    <property type="term" value="P:DNA recombination"/>
    <property type="evidence" value="ECO:0007669"/>
    <property type="project" value="InterPro"/>
</dbReference>
<dbReference type="InterPro" id="IPR004604">
    <property type="entry name" value="DNA_recomb/repair_RecN"/>
</dbReference>
<dbReference type="PIRSF" id="PIRSF003128">
    <property type="entry name" value="RecN"/>
    <property type="match status" value="1"/>
</dbReference>
<feature type="coiled-coil region" evidence="10">
    <location>
        <begin position="172"/>
        <end position="199"/>
    </location>
</feature>
<keyword evidence="4" id="KW-0547">Nucleotide-binding</keyword>
<gene>
    <name evidence="12" type="primary">recN</name>
    <name evidence="12" type="ORF">EJG51_017120</name>
</gene>
<dbReference type="SUPFAM" id="SSF52540">
    <property type="entry name" value="P-loop containing nucleoside triphosphate hydrolases"/>
    <property type="match status" value="1"/>
</dbReference>
<evidence type="ECO:0000313" key="12">
    <source>
        <dbReference type="EMBL" id="QJQ07253.1"/>
    </source>
</evidence>
<dbReference type="OrthoDB" id="9806954at2"/>
<keyword evidence="6" id="KW-0067">ATP-binding</keyword>
<evidence type="ECO:0000256" key="2">
    <source>
        <dbReference type="ARBA" id="ARBA00009441"/>
    </source>
</evidence>
<dbReference type="GO" id="GO:0009432">
    <property type="term" value="P:SOS response"/>
    <property type="evidence" value="ECO:0007669"/>
    <property type="project" value="UniProtKB-ARBA"/>
</dbReference>
<name>A0A6M4A7V1_9BURK</name>